<evidence type="ECO:0000259" key="16">
    <source>
        <dbReference type="Pfam" id="PF00365"/>
    </source>
</evidence>
<evidence type="ECO:0000256" key="2">
    <source>
        <dbReference type="ARBA" id="ARBA00004496"/>
    </source>
</evidence>
<keyword evidence="12 14" id="KW-0324">Glycolysis</keyword>
<evidence type="ECO:0000313" key="18">
    <source>
        <dbReference type="Proteomes" id="UP000242287"/>
    </source>
</evidence>
<evidence type="ECO:0000256" key="3">
    <source>
        <dbReference type="ARBA" id="ARBA00004679"/>
    </source>
</evidence>
<feature type="binding site" evidence="14">
    <location>
        <position position="260"/>
    </location>
    <ligand>
        <name>substrate</name>
        <note>ligand shared between dimeric partners</note>
    </ligand>
</feature>
<evidence type="ECO:0000256" key="13">
    <source>
        <dbReference type="ARBA" id="ARBA00048070"/>
    </source>
</evidence>
<dbReference type="PIRSF" id="PIRSF000533">
    <property type="entry name" value="ATP_PFK_euk"/>
    <property type="match status" value="1"/>
</dbReference>
<feature type="binding site" description="in other chain" evidence="14">
    <location>
        <position position="822"/>
    </location>
    <ligand>
        <name>beta-D-fructose 2,6-bisphosphate</name>
        <dbReference type="ChEBI" id="CHEBI:58579"/>
        <note>allosteric activator; ligand shared between dimeric partners</note>
    </ligand>
</feature>
<dbReference type="InterPro" id="IPR000023">
    <property type="entry name" value="Phosphofructokinase_dom"/>
</dbReference>
<comment type="similarity">
    <text evidence="15">Belongs to the phosphofructokinase type A (PFKA) family. ATP-dependent PFK group I subfamily. Eukaryotic two domain clade "E" sub-subfamily.</text>
</comment>
<evidence type="ECO:0000256" key="10">
    <source>
        <dbReference type="ARBA" id="ARBA00022840"/>
    </source>
</evidence>
<evidence type="ECO:0000256" key="4">
    <source>
        <dbReference type="ARBA" id="ARBA00022490"/>
    </source>
</evidence>
<feature type="binding site" description="in other chain" evidence="14">
    <location>
        <position position="341"/>
    </location>
    <ligand>
        <name>substrate</name>
        <note>ligand shared between dimeric partners</note>
    </ligand>
</feature>
<evidence type="ECO:0000256" key="6">
    <source>
        <dbReference type="ARBA" id="ARBA00022679"/>
    </source>
</evidence>
<dbReference type="FunFam" id="3.40.50.460:FF:000008">
    <property type="entry name" value="ATP-dependent 6-phosphofructokinase"/>
    <property type="match status" value="1"/>
</dbReference>
<dbReference type="STRING" id="703135.A0A2A9NYC2"/>
<evidence type="ECO:0000256" key="1">
    <source>
        <dbReference type="ARBA" id="ARBA00001946"/>
    </source>
</evidence>
<dbReference type="PRINTS" id="PR00476">
    <property type="entry name" value="PHFRCTKINASE"/>
</dbReference>
<protein>
    <recommendedName>
        <fullName evidence="14">ATP-dependent 6-phosphofructokinase</fullName>
        <shortName evidence="14">ATP-PFK</shortName>
        <shortName evidence="14">Phosphofructokinase</shortName>
        <ecNumber evidence="14">2.7.1.11</ecNumber>
    </recommendedName>
    <alternativeName>
        <fullName evidence="14">Phosphohexokinase</fullName>
    </alternativeName>
</protein>
<feature type="binding site" evidence="14">
    <location>
        <begin position="177"/>
        <end position="180"/>
    </location>
    <ligand>
        <name>ATP</name>
        <dbReference type="ChEBI" id="CHEBI:30616"/>
    </ligand>
</feature>
<comment type="activity regulation">
    <text evidence="14">Allosterically activated by ADP, AMP, or fructose 2,6-bisphosphate, and allosterically inhibited by ATP or citrate.</text>
</comment>
<evidence type="ECO:0000256" key="5">
    <source>
        <dbReference type="ARBA" id="ARBA00022533"/>
    </source>
</evidence>
<keyword evidence="11 14" id="KW-0460">Magnesium</keyword>
<dbReference type="GO" id="GO:0003872">
    <property type="term" value="F:6-phosphofructokinase activity"/>
    <property type="evidence" value="ECO:0007669"/>
    <property type="project" value="UniProtKB-UniRule"/>
</dbReference>
<dbReference type="GO" id="GO:0005945">
    <property type="term" value="C:6-phosphofructokinase complex"/>
    <property type="evidence" value="ECO:0007669"/>
    <property type="project" value="TreeGrafter"/>
</dbReference>
<dbReference type="GO" id="GO:0005739">
    <property type="term" value="C:mitochondrion"/>
    <property type="evidence" value="ECO:0007669"/>
    <property type="project" value="TreeGrafter"/>
</dbReference>
<dbReference type="Pfam" id="PF00365">
    <property type="entry name" value="PFK"/>
    <property type="match status" value="3"/>
</dbReference>
<evidence type="ECO:0000256" key="15">
    <source>
        <dbReference type="PIRNR" id="PIRNR000533"/>
    </source>
</evidence>
<feature type="binding site" description="in other chain" evidence="14">
    <location>
        <position position="712"/>
    </location>
    <ligand>
        <name>beta-D-fructose 2,6-bisphosphate</name>
        <dbReference type="ChEBI" id="CHEBI:58579"/>
        <note>allosteric activator; ligand shared between dimeric partners</note>
    </ligand>
</feature>
<feature type="binding site" evidence="14">
    <location>
        <position position="369"/>
    </location>
    <ligand>
        <name>substrate</name>
        <note>ligand shared between dimeric partners</note>
    </ligand>
</feature>
<dbReference type="EC" id="2.7.1.11" evidence="14"/>
<keyword evidence="4 14" id="KW-0963">Cytoplasm</keyword>
<keyword evidence="5 14" id="KW-0021">Allosteric enzyme</keyword>
<evidence type="ECO:0000256" key="8">
    <source>
        <dbReference type="ARBA" id="ARBA00022741"/>
    </source>
</evidence>
<dbReference type="Proteomes" id="UP000242287">
    <property type="component" value="Unassembled WGS sequence"/>
</dbReference>
<dbReference type="GO" id="GO:0048029">
    <property type="term" value="F:monosaccharide binding"/>
    <property type="evidence" value="ECO:0007669"/>
    <property type="project" value="TreeGrafter"/>
</dbReference>
<dbReference type="InterPro" id="IPR009161">
    <property type="entry name" value="6-Pfructokinase_euk"/>
</dbReference>
<feature type="binding site" description="in other chain" evidence="14">
    <location>
        <begin position="267"/>
        <end position="269"/>
    </location>
    <ligand>
        <name>substrate</name>
        <note>ligand shared between dimeric partners</note>
    </ligand>
</feature>
<dbReference type="PANTHER" id="PTHR13697:SF4">
    <property type="entry name" value="ATP-DEPENDENT 6-PHOSPHOFRUCTOKINASE"/>
    <property type="match status" value="1"/>
</dbReference>
<name>A0A2A9NYC2_9AGAR</name>
<sequence length="856" mass="92884">MKIAVLTSGGDSAGMNAVVRAVVKAGIIHGCETWVVREGYEGLVRGNAAYNERKQTLGALKLSPRFPISSAPSPLAFSRLDLDDTVEKADAKNLASNLRFGDGDLLKDGTSEFLGGRTLKGRYIVRVGWDDVRGWFAEGGTLIGTARSKAFRTREGRSAAAYNLIVEGIDALVVCGGDGSLTGADTFRAEWPELIAELHAANKITKEQFEKHSHLKIVGLVGSIDNDMAMTNFTIGAATALHRICEAIDNINSTASSHSRAFVVEVMGRDCGWLALQAGIAGGADFIFLPERPPKADCWEDEMCAAIQHVSHTISIRSLIHANYCQHRDVGKRKTIVIIAEGAHDKHLNPIRAEYVKDVLADRLGLDTRVTTLGHTQRGGRPCAVDRIIPTLQGLEAVKALLEAKPETPSYMIGLAENKIIRVPLVEAVAKTKSIAKAVADKDFDLAMNLRGQEYIETLEQFVNISTLVYEPALPPEKRMRIGIMHVGAPAGGMNAASRAAARHCLRQGHVPLAIHNGFRGLLDRAIDEMTWLGVDAWAVRGGSELGTNRILPSVDLGSVAARLQEYKIQGLLVIGGYEALSSLVILEEGRKHYPAFQIPIVHLPATLSNNVPVTDFSLGSDTSLNALVDACDAIKQSASASRDRMFVVETQGGKCGYIATLGALATGASLVYTPEHGITLDTLRADVEFLRTRYKLDVQGRSEGRLVIRNEYSSEVYTTAVITKMLQEEGGSLFDARSAALGHTLQGGIPSPLDRSRAVRLSLMCMTFLEEQHELLKKQHQPVLKPRDVCHESVAVITIQADSVKFVPVREMLAHADASNRRGKETWWSGIKNIVEVFAGRPQFLGLGSVQLELV</sequence>
<accession>A0A2A9NYC2</accession>
<feature type="domain" description="Phosphofructokinase" evidence="16">
    <location>
        <begin position="2"/>
        <end position="49"/>
    </location>
</feature>
<dbReference type="FunFam" id="3.40.50.460:FF:000007">
    <property type="entry name" value="ATP-dependent 6-phosphofructokinase"/>
    <property type="match status" value="1"/>
</dbReference>
<dbReference type="GO" id="GO:0016208">
    <property type="term" value="F:AMP binding"/>
    <property type="evidence" value="ECO:0007669"/>
    <property type="project" value="TreeGrafter"/>
</dbReference>
<reference evidence="17 18" key="1">
    <citation type="submission" date="2014-02" db="EMBL/GenBank/DDBJ databases">
        <title>Transposable element dynamics among asymbiotic and ectomycorrhizal Amanita fungi.</title>
        <authorList>
            <consortium name="DOE Joint Genome Institute"/>
            <person name="Hess J."/>
            <person name="Skrede I."/>
            <person name="Wolfe B."/>
            <person name="LaButti K."/>
            <person name="Ohm R.A."/>
            <person name="Grigoriev I.V."/>
            <person name="Pringle A."/>
        </authorList>
    </citation>
    <scope>NUCLEOTIDE SEQUENCE [LARGE SCALE GENOMIC DNA]</scope>
    <source>
        <strain evidence="17 18">SKay4041</strain>
    </source>
</reference>
<feature type="binding site" description="in other chain" evidence="14">
    <location>
        <begin position="223"/>
        <end position="225"/>
    </location>
    <ligand>
        <name>substrate</name>
        <note>ligand shared between dimeric partners</note>
    </ligand>
</feature>
<dbReference type="GO" id="GO:0046872">
    <property type="term" value="F:metal ion binding"/>
    <property type="evidence" value="ECO:0007669"/>
    <property type="project" value="UniProtKB-KW"/>
</dbReference>
<feature type="active site" description="Proton acceptor" evidence="14">
    <location>
        <position position="225"/>
    </location>
</feature>
<keyword evidence="7 14" id="KW-0479">Metal-binding</keyword>
<evidence type="ECO:0000256" key="7">
    <source>
        <dbReference type="ARBA" id="ARBA00022723"/>
    </source>
</evidence>
<feature type="binding site" description="in other chain" evidence="14">
    <location>
        <position position="550"/>
    </location>
    <ligand>
        <name>beta-D-fructose 2,6-bisphosphate</name>
        <dbReference type="ChEBI" id="CHEBI:58579"/>
        <note>allosteric activator; ligand shared between dimeric partners</note>
    </ligand>
</feature>
<comment type="caution">
    <text evidence="14">Lacks conserved residue(s) required for the propagation of feature annotation.</text>
</comment>
<dbReference type="AlphaFoldDB" id="A0A2A9NYC2"/>
<dbReference type="GO" id="GO:0042802">
    <property type="term" value="F:identical protein binding"/>
    <property type="evidence" value="ECO:0007669"/>
    <property type="project" value="TreeGrafter"/>
</dbReference>
<comment type="catalytic activity">
    <reaction evidence="13 14 15">
        <text>beta-D-fructose 6-phosphate + ATP = beta-D-fructose 1,6-bisphosphate + ADP + H(+)</text>
        <dbReference type="Rhea" id="RHEA:16109"/>
        <dbReference type="ChEBI" id="CHEBI:15378"/>
        <dbReference type="ChEBI" id="CHEBI:30616"/>
        <dbReference type="ChEBI" id="CHEBI:32966"/>
        <dbReference type="ChEBI" id="CHEBI:57634"/>
        <dbReference type="ChEBI" id="CHEBI:456216"/>
        <dbReference type="EC" id="2.7.1.11"/>
    </reaction>
</comment>
<comment type="similarity">
    <text evidence="14">Belongs to the phosphofructokinase type A (PFKA) family. ATP-dependent PFK group I subfamily. Eukaryotic two domain clade 'E' sub-subfamily.</text>
</comment>
<dbReference type="GO" id="GO:0005524">
    <property type="term" value="F:ATP binding"/>
    <property type="evidence" value="ECO:0007669"/>
    <property type="project" value="UniProtKB-KW"/>
</dbReference>
<feature type="domain" description="Phosphofructokinase" evidence="16">
    <location>
        <begin position="124"/>
        <end position="401"/>
    </location>
</feature>
<comment type="function">
    <text evidence="14">Catalyzes the phosphorylation of D-fructose 6-phosphate to fructose 1,6-bisphosphate by ATP, the first committing step of glycolysis.</text>
</comment>
<comment type="subunit">
    <text evidence="14">Homotetramer.</text>
</comment>
<evidence type="ECO:0000256" key="11">
    <source>
        <dbReference type="ARBA" id="ARBA00022842"/>
    </source>
</evidence>
<dbReference type="PROSITE" id="PS00433">
    <property type="entry name" value="PHOSPHOFRUCTOKINASE"/>
    <property type="match status" value="2"/>
</dbReference>
<comment type="pathway">
    <text evidence="3 14 15">Carbohydrate degradation; glycolysis; D-glyceraldehyde 3-phosphate and glycerone phosphate from D-glucose: step 3/4.</text>
</comment>
<feature type="binding site" evidence="14">
    <location>
        <position position="178"/>
    </location>
    <ligand>
        <name>Mg(2+)</name>
        <dbReference type="ChEBI" id="CHEBI:18420"/>
        <note>catalytic</note>
    </ligand>
</feature>
<feature type="binding site" evidence="14">
    <location>
        <begin position="147"/>
        <end position="148"/>
    </location>
    <ligand>
        <name>ATP</name>
        <dbReference type="ChEBI" id="CHEBI:30616"/>
    </ligand>
</feature>
<dbReference type="HAMAP" id="MF_03184">
    <property type="entry name" value="Phosphofructokinase_I_E"/>
    <property type="match status" value="1"/>
</dbReference>
<dbReference type="SUPFAM" id="SSF53784">
    <property type="entry name" value="Phosphofructokinase"/>
    <property type="match status" value="3"/>
</dbReference>
<dbReference type="InterPro" id="IPR015912">
    <property type="entry name" value="Phosphofructokinase_CS"/>
</dbReference>
<evidence type="ECO:0000256" key="14">
    <source>
        <dbReference type="HAMAP-Rule" id="MF_03184"/>
    </source>
</evidence>
<organism evidence="17 18">
    <name type="scientific">Amanita thiersii Skay4041</name>
    <dbReference type="NCBI Taxonomy" id="703135"/>
    <lineage>
        <taxon>Eukaryota</taxon>
        <taxon>Fungi</taxon>
        <taxon>Dikarya</taxon>
        <taxon>Basidiomycota</taxon>
        <taxon>Agaricomycotina</taxon>
        <taxon>Agaricomycetes</taxon>
        <taxon>Agaricomycetidae</taxon>
        <taxon>Agaricales</taxon>
        <taxon>Pluteineae</taxon>
        <taxon>Amanitaceae</taxon>
        <taxon>Amanita</taxon>
    </lineage>
</organism>
<keyword evidence="10 14" id="KW-0067">ATP-binding</keyword>
<dbReference type="PANTHER" id="PTHR13697">
    <property type="entry name" value="PHOSPHOFRUCTOKINASE"/>
    <property type="match status" value="1"/>
</dbReference>
<dbReference type="Gene3D" id="3.40.50.460">
    <property type="entry name" value="Phosphofructokinase domain"/>
    <property type="match status" value="2"/>
</dbReference>
<feature type="binding site" description="in other chain" evidence="14">
    <location>
        <begin position="607"/>
        <end position="611"/>
    </location>
    <ligand>
        <name>beta-D-fructose 2,6-bisphosphate</name>
        <dbReference type="ChEBI" id="CHEBI:58579"/>
        <note>allosteric activator; ligand shared between dimeric partners</note>
    </ligand>
</feature>
<dbReference type="GO" id="GO:0030388">
    <property type="term" value="P:fructose 1,6-bisphosphate metabolic process"/>
    <property type="evidence" value="ECO:0007669"/>
    <property type="project" value="TreeGrafter"/>
</dbReference>
<dbReference type="GO" id="GO:0006002">
    <property type="term" value="P:fructose 6-phosphate metabolic process"/>
    <property type="evidence" value="ECO:0007669"/>
    <property type="project" value="InterPro"/>
</dbReference>
<feature type="binding site" description="in other chain" evidence="14">
    <location>
        <begin position="375"/>
        <end position="378"/>
    </location>
    <ligand>
        <name>substrate</name>
        <note>ligand shared between dimeric partners</note>
    </ligand>
</feature>
<keyword evidence="8 14" id="KW-0547">Nucleotide-binding</keyword>
<dbReference type="EMBL" id="KZ301976">
    <property type="protein sequence ID" value="PFH52956.1"/>
    <property type="molecule type" value="Genomic_DNA"/>
</dbReference>
<proteinExistence type="inferred from homology"/>
<evidence type="ECO:0000313" key="17">
    <source>
        <dbReference type="EMBL" id="PFH52956.1"/>
    </source>
</evidence>
<dbReference type="UniPathway" id="UPA00109">
    <property type="reaction ID" value="UER00182"/>
</dbReference>
<keyword evidence="6 14" id="KW-0808">Transferase</keyword>
<gene>
    <name evidence="17" type="ORF">AMATHDRAFT_55841</name>
</gene>
<dbReference type="GO" id="GO:0061621">
    <property type="term" value="P:canonical glycolysis"/>
    <property type="evidence" value="ECO:0007669"/>
    <property type="project" value="TreeGrafter"/>
</dbReference>
<dbReference type="GO" id="GO:0070095">
    <property type="term" value="F:fructose-6-phosphate binding"/>
    <property type="evidence" value="ECO:0007669"/>
    <property type="project" value="TreeGrafter"/>
</dbReference>
<feature type="binding site" evidence="14">
    <location>
        <position position="645"/>
    </location>
    <ligand>
        <name>beta-D-fructose 2,6-bisphosphate</name>
        <dbReference type="ChEBI" id="CHEBI:58579"/>
        <note>allosteric activator; ligand shared between dimeric partners</note>
    </ligand>
</feature>
<feature type="binding site" evidence="14">
    <location>
        <position position="738"/>
    </location>
    <ligand>
        <name>beta-D-fructose 2,6-bisphosphate</name>
        <dbReference type="ChEBI" id="CHEBI:58579"/>
        <note>allosteric activator; ligand shared between dimeric partners</note>
    </ligand>
</feature>
<dbReference type="Gene3D" id="3.40.50.450">
    <property type="match status" value="3"/>
</dbReference>
<comment type="subcellular location">
    <subcellularLocation>
        <location evidence="2 14">Cytoplasm</location>
    </subcellularLocation>
</comment>
<feature type="binding site" description="in other chain" evidence="14">
    <location>
        <begin position="652"/>
        <end position="654"/>
    </location>
    <ligand>
        <name>beta-D-fructose 2,6-bisphosphate</name>
        <dbReference type="ChEBI" id="CHEBI:58579"/>
        <note>allosteric activator; ligand shared between dimeric partners</note>
    </ligand>
</feature>
<feature type="domain" description="Phosphofructokinase" evidence="16">
    <location>
        <begin position="481"/>
        <end position="769"/>
    </location>
</feature>
<dbReference type="InterPro" id="IPR022953">
    <property type="entry name" value="ATP_PFK"/>
</dbReference>
<dbReference type="OrthoDB" id="537915at2759"/>
<feature type="binding site" evidence="14">
    <location>
        <position position="10"/>
    </location>
    <ligand>
        <name>ATP</name>
        <dbReference type="ChEBI" id="CHEBI:30616"/>
    </ligand>
</feature>
<keyword evidence="18" id="KW-1185">Reference proteome</keyword>
<evidence type="ECO:0000256" key="12">
    <source>
        <dbReference type="ARBA" id="ARBA00023152"/>
    </source>
</evidence>
<dbReference type="NCBIfam" id="TIGR02478">
    <property type="entry name" value="6PF1K_euk"/>
    <property type="match status" value="1"/>
</dbReference>
<dbReference type="InterPro" id="IPR035966">
    <property type="entry name" value="PKF_sf"/>
</dbReference>
<comment type="cofactor">
    <cofactor evidence="1 14">
        <name>Mg(2+)</name>
        <dbReference type="ChEBI" id="CHEBI:18420"/>
    </cofactor>
</comment>
<feature type="region of interest" description="N-terminal catalytic PFK domain 1" evidence="14">
    <location>
        <begin position="1"/>
        <end position="467"/>
    </location>
</feature>
<evidence type="ECO:0000256" key="9">
    <source>
        <dbReference type="ARBA" id="ARBA00022777"/>
    </source>
</evidence>
<keyword evidence="9 14" id="KW-0418">Kinase</keyword>
<feature type="region of interest" description="C-terminal regulatory PFK domain 2" evidence="14">
    <location>
        <begin position="481"/>
        <end position="856"/>
    </location>
</feature>